<feature type="transmembrane region" description="Helical" evidence="1">
    <location>
        <begin position="6"/>
        <end position="29"/>
    </location>
</feature>
<reference evidence="3 4" key="1">
    <citation type="submission" date="2017-01" db="EMBL/GenBank/DDBJ databases">
        <title>Genome analysis of Paenibacillus selenitrireducens ES3-24.</title>
        <authorList>
            <person name="Xu D."/>
            <person name="Yao R."/>
            <person name="Zheng S."/>
        </authorList>
    </citation>
    <scope>NUCLEOTIDE SEQUENCE [LARGE SCALE GENOMIC DNA]</scope>
    <source>
        <strain evidence="3 4">ES3-24</strain>
    </source>
</reference>
<evidence type="ECO:0000256" key="1">
    <source>
        <dbReference type="SAM" id="Phobius"/>
    </source>
</evidence>
<evidence type="ECO:0000259" key="2">
    <source>
        <dbReference type="Pfam" id="PF20712"/>
    </source>
</evidence>
<keyword evidence="4" id="KW-1185">Reference proteome</keyword>
<comment type="caution">
    <text evidence="3">The sequence shown here is derived from an EMBL/GenBank/DDBJ whole genome shotgun (WGS) entry which is preliminary data.</text>
</comment>
<evidence type="ECO:0000313" key="4">
    <source>
        <dbReference type="Proteomes" id="UP000190188"/>
    </source>
</evidence>
<keyword evidence="1" id="KW-0812">Transmembrane</keyword>
<keyword evidence="1" id="KW-0472">Membrane</keyword>
<evidence type="ECO:0000313" key="3">
    <source>
        <dbReference type="EMBL" id="OPA77843.1"/>
    </source>
</evidence>
<sequence length="87" mass="9851">MDGAKEITYVASAAGIVVEVVAGLMFYLYSKTILQLKDYHDSLLNVQNMLLSFKLFEDHKTDNDSSEILKQMIGYLLNKEKNSKEST</sequence>
<accession>A0A1T2XE10</accession>
<dbReference type="Pfam" id="PF20712">
    <property type="entry name" value="CyanoTRADDas_TM"/>
    <property type="match status" value="1"/>
</dbReference>
<dbReference type="EMBL" id="MSZX01000005">
    <property type="protein sequence ID" value="OPA77843.1"/>
    <property type="molecule type" value="Genomic_DNA"/>
</dbReference>
<proteinExistence type="predicted"/>
<name>A0A1T2XE10_9BACL</name>
<dbReference type="Proteomes" id="UP000190188">
    <property type="component" value="Unassembled WGS sequence"/>
</dbReference>
<dbReference type="AlphaFoldDB" id="A0A1T2XE10"/>
<feature type="domain" description="Cyanobacterial TRADD-N associated 2 transmembrane" evidence="2">
    <location>
        <begin position="5"/>
        <end position="36"/>
    </location>
</feature>
<protein>
    <recommendedName>
        <fullName evidence="2">Cyanobacterial TRADD-N associated 2 transmembrane domain-containing protein</fullName>
    </recommendedName>
</protein>
<dbReference type="InterPro" id="IPR048567">
    <property type="entry name" value="CyanoTRADDas_TM"/>
</dbReference>
<gene>
    <name evidence="3" type="ORF">BVG16_13465</name>
</gene>
<organism evidence="3 4">
    <name type="scientific">Paenibacillus selenitireducens</name>
    <dbReference type="NCBI Taxonomy" id="1324314"/>
    <lineage>
        <taxon>Bacteria</taxon>
        <taxon>Bacillati</taxon>
        <taxon>Bacillota</taxon>
        <taxon>Bacilli</taxon>
        <taxon>Bacillales</taxon>
        <taxon>Paenibacillaceae</taxon>
        <taxon>Paenibacillus</taxon>
    </lineage>
</organism>
<keyword evidence="1" id="KW-1133">Transmembrane helix</keyword>